<dbReference type="PANTHER" id="PTHR40079">
    <property type="entry name" value="MANNAN ENDO-1,4-BETA-MANNOSIDASE E-RELATED"/>
    <property type="match status" value="1"/>
</dbReference>
<feature type="active site" description="Nucleophile" evidence="4">
    <location>
        <position position="431"/>
    </location>
</feature>
<dbReference type="InterPro" id="IPR017853">
    <property type="entry name" value="GH"/>
</dbReference>
<dbReference type="GO" id="GO:0016985">
    <property type="term" value="F:mannan endo-1,4-beta-mannosidase activity"/>
    <property type="evidence" value="ECO:0007669"/>
    <property type="project" value="InterPro"/>
</dbReference>
<keyword evidence="2 4" id="KW-0378">Hydrolase</keyword>
<reference evidence="8" key="1">
    <citation type="submission" date="2021-03" db="EMBL/GenBank/DDBJ databases">
        <title>Antimicrobial resistance genes in bacteria isolated from Japanese honey, and their potential for conferring macrolide and lincosamide resistance in the American foulbrood pathogen Paenibacillus larvae.</title>
        <authorList>
            <person name="Okamoto M."/>
            <person name="Kumagai M."/>
            <person name="Kanamori H."/>
            <person name="Takamatsu D."/>
        </authorList>
    </citation>
    <scope>NUCLEOTIDE SEQUENCE</scope>
    <source>
        <strain evidence="8">J40TS1</strain>
    </source>
</reference>
<evidence type="ECO:0000313" key="8">
    <source>
        <dbReference type="EMBL" id="GIP15845.1"/>
    </source>
</evidence>
<dbReference type="Gene3D" id="3.20.20.80">
    <property type="entry name" value="Glycosidases"/>
    <property type="match status" value="1"/>
</dbReference>
<dbReference type="PRINTS" id="PR00739">
    <property type="entry name" value="GLHYDRLASE26"/>
</dbReference>
<keyword evidence="5" id="KW-1133">Transmembrane helix</keyword>
<evidence type="ECO:0000256" key="2">
    <source>
        <dbReference type="ARBA" id="ARBA00022801"/>
    </source>
</evidence>
<comment type="caution">
    <text evidence="8">The sequence shown here is derived from an EMBL/GenBank/DDBJ whole genome shotgun (WGS) entry which is preliminary data.</text>
</comment>
<keyword evidence="5" id="KW-0812">Transmembrane</keyword>
<dbReference type="SUPFAM" id="SSF49785">
    <property type="entry name" value="Galactose-binding domain-like"/>
    <property type="match status" value="1"/>
</dbReference>
<feature type="active site" description="Proton donor" evidence="4">
    <location>
        <position position="339"/>
    </location>
</feature>
<accession>A0A920CX14</accession>
<protein>
    <submittedName>
        <fullName evidence="8">Mannan endo-1,4-beta-mannosidase</fullName>
    </submittedName>
</protein>
<evidence type="ECO:0000259" key="7">
    <source>
        <dbReference type="PROSITE" id="PS51764"/>
    </source>
</evidence>
<dbReference type="GO" id="GO:0006080">
    <property type="term" value="P:substituted mannan metabolic process"/>
    <property type="evidence" value="ECO:0007669"/>
    <property type="project" value="InterPro"/>
</dbReference>
<dbReference type="InterPro" id="IPR008979">
    <property type="entry name" value="Galactose-bd-like_sf"/>
</dbReference>
<dbReference type="PROSITE" id="PS51175">
    <property type="entry name" value="CBM6"/>
    <property type="match status" value="1"/>
</dbReference>
<dbReference type="InterPro" id="IPR022790">
    <property type="entry name" value="GH26_dom"/>
</dbReference>
<dbReference type="Pfam" id="PF02156">
    <property type="entry name" value="Glyco_hydro_26"/>
    <property type="match status" value="1"/>
</dbReference>
<evidence type="ECO:0000256" key="1">
    <source>
        <dbReference type="ARBA" id="ARBA00007754"/>
    </source>
</evidence>
<evidence type="ECO:0000256" key="5">
    <source>
        <dbReference type="SAM" id="Phobius"/>
    </source>
</evidence>
<dbReference type="PANTHER" id="PTHR40079:SF4">
    <property type="entry name" value="GH26 DOMAIN-CONTAINING PROTEIN-RELATED"/>
    <property type="match status" value="1"/>
</dbReference>
<keyword evidence="9" id="KW-1185">Reference proteome</keyword>
<dbReference type="Proteomes" id="UP000683139">
    <property type="component" value="Unassembled WGS sequence"/>
</dbReference>
<evidence type="ECO:0000256" key="3">
    <source>
        <dbReference type="ARBA" id="ARBA00023295"/>
    </source>
</evidence>
<dbReference type="InterPro" id="IPR005084">
    <property type="entry name" value="CBM6"/>
</dbReference>
<dbReference type="Pfam" id="PF16990">
    <property type="entry name" value="CBM_35"/>
    <property type="match status" value="1"/>
</dbReference>
<keyword evidence="5" id="KW-0472">Membrane</keyword>
<name>A0A920CX14_9BACL</name>
<dbReference type="RefSeq" id="WP_213514111.1">
    <property type="nucleotide sequence ID" value="NZ_BOSE01000002.1"/>
</dbReference>
<comment type="similarity">
    <text evidence="1 4">Belongs to the glycosyl hydrolase 26 family.</text>
</comment>
<sequence>MTNQQRELRVMIAMCVLIIVTIALVAVTKALQGTDGESGERKEAPRIRFEAELGELHGTRIASDATGYSGNGYITDFTDETDYAIIPVTVEEAGLYTLYIGYRAAGGYKESELYLNDQPFGKVSFEESSTFTVKKATRVLLEQGQSNIELRRGWGYFDIDYVELQRYDDSQLSAAPTTAKLSNPNATPEAVALMNYLNEQAGKYIISGQQLYSHIIDIENMTGKRPAIVGFDFIEYSPTRAANGSRSSEVEAALSWHKQGGIVTFLWHWNAPTGLIDEPGKEWWRGFYTDAVTFNLAEAVADKESEEYKLLLSDMDVIAQQIKILQLNDVPVLFRPLHEAEGGWFWWGASGPEAAKELYRIMYDRFVNEHKLNNLIWVWNSVDPDWYPGDDVVDIVSYDSYPVAGDHSPIVNYYDALVELTGGTKYIAMMENGSIPDPDAMEAYGANWGLFITWNGDFTMDGKHNSPSFLHKVYNHPRVITLEDLPFNKANQEE</sequence>
<evidence type="ECO:0000256" key="4">
    <source>
        <dbReference type="PROSITE-ProRule" id="PRU01100"/>
    </source>
</evidence>
<keyword evidence="3 4" id="KW-0326">Glycosidase</keyword>
<dbReference type="SUPFAM" id="SSF51445">
    <property type="entry name" value="(Trans)glycosidases"/>
    <property type="match status" value="1"/>
</dbReference>
<dbReference type="CDD" id="cd04086">
    <property type="entry name" value="CBM35_mannanase-like"/>
    <property type="match status" value="1"/>
</dbReference>
<feature type="domain" description="CBM6" evidence="6">
    <location>
        <begin position="47"/>
        <end position="165"/>
    </location>
</feature>
<feature type="domain" description="GH26" evidence="7">
    <location>
        <begin position="188"/>
        <end position="483"/>
    </location>
</feature>
<dbReference type="InterPro" id="IPR000805">
    <property type="entry name" value="Glyco_hydro_26"/>
</dbReference>
<proteinExistence type="inferred from homology"/>
<dbReference type="PROSITE" id="PS51764">
    <property type="entry name" value="GH26"/>
    <property type="match status" value="1"/>
</dbReference>
<gene>
    <name evidence="8" type="ORF">J40TS1_14870</name>
</gene>
<feature type="transmembrane region" description="Helical" evidence="5">
    <location>
        <begin position="12"/>
        <end position="31"/>
    </location>
</feature>
<evidence type="ECO:0000313" key="9">
    <source>
        <dbReference type="Proteomes" id="UP000683139"/>
    </source>
</evidence>
<organism evidence="8 9">
    <name type="scientific">Paenibacillus montaniterrae</name>
    <dbReference type="NCBI Taxonomy" id="429341"/>
    <lineage>
        <taxon>Bacteria</taxon>
        <taxon>Bacillati</taxon>
        <taxon>Bacillota</taxon>
        <taxon>Bacilli</taxon>
        <taxon>Bacillales</taxon>
        <taxon>Paenibacillaceae</taxon>
        <taxon>Paenibacillus</taxon>
    </lineage>
</organism>
<dbReference type="AlphaFoldDB" id="A0A920CX14"/>
<dbReference type="EMBL" id="BOSE01000002">
    <property type="protein sequence ID" value="GIP15845.1"/>
    <property type="molecule type" value="Genomic_DNA"/>
</dbReference>
<evidence type="ECO:0000259" key="6">
    <source>
        <dbReference type="PROSITE" id="PS51175"/>
    </source>
</evidence>
<dbReference type="Gene3D" id="2.60.120.260">
    <property type="entry name" value="Galactose-binding domain-like"/>
    <property type="match status" value="1"/>
</dbReference>
<dbReference type="GO" id="GO:0030246">
    <property type="term" value="F:carbohydrate binding"/>
    <property type="evidence" value="ECO:0007669"/>
    <property type="project" value="InterPro"/>
</dbReference>